<name>A0A5C7FJY5_9BACT</name>
<evidence type="ECO:0000313" key="2">
    <source>
        <dbReference type="Proteomes" id="UP000321907"/>
    </source>
</evidence>
<dbReference type="Gene3D" id="3.40.50.2000">
    <property type="entry name" value="Glycogen Phosphorylase B"/>
    <property type="match status" value="1"/>
</dbReference>
<dbReference type="EMBL" id="VOXD01000004">
    <property type="protein sequence ID" value="TXF90964.1"/>
    <property type="molecule type" value="Genomic_DNA"/>
</dbReference>
<protein>
    <submittedName>
        <fullName evidence="1">Glycosyltransferase family 4 protein</fullName>
    </submittedName>
</protein>
<organism evidence="1 2">
    <name type="scientific">Neolewinella aurantiaca</name>
    <dbReference type="NCBI Taxonomy" id="2602767"/>
    <lineage>
        <taxon>Bacteria</taxon>
        <taxon>Pseudomonadati</taxon>
        <taxon>Bacteroidota</taxon>
        <taxon>Saprospiria</taxon>
        <taxon>Saprospirales</taxon>
        <taxon>Lewinellaceae</taxon>
        <taxon>Neolewinella</taxon>
    </lineage>
</organism>
<dbReference type="GO" id="GO:0016740">
    <property type="term" value="F:transferase activity"/>
    <property type="evidence" value="ECO:0007669"/>
    <property type="project" value="UniProtKB-KW"/>
</dbReference>
<proteinExistence type="predicted"/>
<sequence>MKNGTRGVLFITQRFPPHTGAAARRLRYLAQNFSKTGDVFVIRAGVPGIELDEVKETLVIAASDLRKLSGKNGKTLSGKAKENFPVKQLLKARQAFPFLYLTDDGGVRYRQQAYHKACKLIEKHGITTVFSSFRPWSDHLVARQLKRKYPHLVWIADFRDLPVDPVRKDVWWPGLQKWWGRKVVARADEMWAVSEGQEEQFMGWHPNIKVQRNALLKMPPICSTPLTDRFTIVYTGSLYPGLQSVAPLVGALRKMLAAGTMSPEKLCLVYRGKDAPVFAEWTKELPAACLDIQPSIAPAAAQKMQQNAQLLLLLNWSAPGYFGVLTAKLWDYLATARPVLALVNGPGDKELKGIIEGANAGAVFADEEQGRLEKWLSEQYAAWLKNGELPWFPDRQKLTSYL</sequence>
<dbReference type="Proteomes" id="UP000321907">
    <property type="component" value="Unassembled WGS sequence"/>
</dbReference>
<keyword evidence="2" id="KW-1185">Reference proteome</keyword>
<gene>
    <name evidence="1" type="ORF">FUA23_03955</name>
</gene>
<dbReference type="AlphaFoldDB" id="A0A5C7FJY5"/>
<reference evidence="1 2" key="1">
    <citation type="submission" date="2019-08" db="EMBL/GenBank/DDBJ databases">
        <title>Lewinella sp. strain SSH13 Genome sequencing and assembly.</title>
        <authorList>
            <person name="Kim I."/>
        </authorList>
    </citation>
    <scope>NUCLEOTIDE SEQUENCE [LARGE SCALE GENOMIC DNA]</scope>
    <source>
        <strain evidence="1 2">SSH13</strain>
    </source>
</reference>
<dbReference type="OrthoDB" id="9794575at2"/>
<evidence type="ECO:0000313" key="1">
    <source>
        <dbReference type="EMBL" id="TXF90964.1"/>
    </source>
</evidence>
<accession>A0A5C7FJY5</accession>
<dbReference type="SUPFAM" id="SSF53756">
    <property type="entry name" value="UDP-Glycosyltransferase/glycogen phosphorylase"/>
    <property type="match status" value="1"/>
</dbReference>
<keyword evidence="1" id="KW-0808">Transferase</keyword>
<dbReference type="RefSeq" id="WP_147929422.1">
    <property type="nucleotide sequence ID" value="NZ_VOXD01000004.1"/>
</dbReference>
<comment type="caution">
    <text evidence="1">The sequence shown here is derived from an EMBL/GenBank/DDBJ whole genome shotgun (WGS) entry which is preliminary data.</text>
</comment>